<feature type="compositionally biased region" description="Low complexity" evidence="6">
    <location>
        <begin position="29"/>
        <end position="40"/>
    </location>
</feature>
<evidence type="ECO:0000259" key="8">
    <source>
        <dbReference type="PROSITE" id="PS50059"/>
    </source>
</evidence>
<dbReference type="PROSITE" id="PS51257">
    <property type="entry name" value="PROKAR_LIPOPROTEIN"/>
    <property type="match status" value="1"/>
</dbReference>
<evidence type="ECO:0000256" key="5">
    <source>
        <dbReference type="RuleBase" id="RU003915"/>
    </source>
</evidence>
<proteinExistence type="inferred from homology"/>
<sequence>MKLKALVLLPLAASALALTACSSDDGDSSAADTTSCAPTPQNVSGAPSWTVDGVQGKAAFTVTDDAKNAAPAITLTTPFKVDKTQVKTLIAGNGSEVTDATTVSVCYEGVNGTTGQVFDSAYQRGEPAQFPASGVVPGFRQALVGQKVGSTVGVVIPSADGYPDGNPGASINKGDTIVFGLKILEAQG</sequence>
<dbReference type="InterPro" id="IPR046357">
    <property type="entry name" value="PPIase_dom_sf"/>
</dbReference>
<evidence type="ECO:0000256" key="1">
    <source>
        <dbReference type="ARBA" id="ARBA00000971"/>
    </source>
</evidence>
<feature type="chain" id="PRO_5047318824" description="Peptidyl-prolyl cis-trans isomerase" evidence="7">
    <location>
        <begin position="21"/>
        <end position="188"/>
    </location>
</feature>
<evidence type="ECO:0000313" key="10">
    <source>
        <dbReference type="Proteomes" id="UP001501170"/>
    </source>
</evidence>
<evidence type="ECO:0000256" key="6">
    <source>
        <dbReference type="SAM" id="MobiDB-lite"/>
    </source>
</evidence>
<dbReference type="SUPFAM" id="SSF54534">
    <property type="entry name" value="FKBP-like"/>
    <property type="match status" value="1"/>
</dbReference>
<keyword evidence="2 4" id="KW-0697">Rotamase</keyword>
<evidence type="ECO:0000256" key="3">
    <source>
        <dbReference type="ARBA" id="ARBA00023235"/>
    </source>
</evidence>
<comment type="similarity">
    <text evidence="5">Belongs to the FKBP-type PPIase family.</text>
</comment>
<dbReference type="InterPro" id="IPR001179">
    <property type="entry name" value="PPIase_FKBP_dom"/>
</dbReference>
<evidence type="ECO:0000313" key="9">
    <source>
        <dbReference type="EMBL" id="GAA2378760.1"/>
    </source>
</evidence>
<evidence type="ECO:0000256" key="2">
    <source>
        <dbReference type="ARBA" id="ARBA00023110"/>
    </source>
</evidence>
<accession>A0ABP5UIF6</accession>
<dbReference type="Proteomes" id="UP001501170">
    <property type="component" value="Unassembled WGS sequence"/>
</dbReference>
<feature type="region of interest" description="Disordered" evidence="6">
    <location>
        <begin position="29"/>
        <end position="48"/>
    </location>
</feature>
<dbReference type="Pfam" id="PF00254">
    <property type="entry name" value="FKBP_C"/>
    <property type="match status" value="1"/>
</dbReference>
<evidence type="ECO:0000256" key="4">
    <source>
        <dbReference type="PROSITE-ProRule" id="PRU00277"/>
    </source>
</evidence>
<comment type="caution">
    <text evidence="9">The sequence shown here is derived from an EMBL/GenBank/DDBJ whole genome shotgun (WGS) entry which is preliminary data.</text>
</comment>
<reference evidence="10" key="1">
    <citation type="journal article" date="2019" name="Int. J. Syst. Evol. Microbiol.">
        <title>The Global Catalogue of Microorganisms (GCM) 10K type strain sequencing project: providing services to taxonomists for standard genome sequencing and annotation.</title>
        <authorList>
            <consortium name="The Broad Institute Genomics Platform"/>
            <consortium name="The Broad Institute Genome Sequencing Center for Infectious Disease"/>
            <person name="Wu L."/>
            <person name="Ma J."/>
        </authorList>
    </citation>
    <scope>NUCLEOTIDE SEQUENCE [LARGE SCALE GENOMIC DNA]</scope>
    <source>
        <strain evidence="10">JCM 16227</strain>
    </source>
</reference>
<keyword evidence="3 4" id="KW-0413">Isomerase</keyword>
<dbReference type="EC" id="5.2.1.8" evidence="5"/>
<dbReference type="EMBL" id="BAAARB010000008">
    <property type="protein sequence ID" value="GAA2378760.1"/>
    <property type="molecule type" value="Genomic_DNA"/>
</dbReference>
<keyword evidence="7" id="KW-0732">Signal</keyword>
<comment type="catalytic activity">
    <reaction evidence="1 4 5">
        <text>[protein]-peptidylproline (omega=180) = [protein]-peptidylproline (omega=0)</text>
        <dbReference type="Rhea" id="RHEA:16237"/>
        <dbReference type="Rhea" id="RHEA-COMP:10747"/>
        <dbReference type="Rhea" id="RHEA-COMP:10748"/>
        <dbReference type="ChEBI" id="CHEBI:83833"/>
        <dbReference type="ChEBI" id="CHEBI:83834"/>
        <dbReference type="EC" id="5.2.1.8"/>
    </reaction>
</comment>
<organism evidence="9 10">
    <name type="scientific">Gordonia cholesterolivorans</name>
    <dbReference type="NCBI Taxonomy" id="559625"/>
    <lineage>
        <taxon>Bacteria</taxon>
        <taxon>Bacillati</taxon>
        <taxon>Actinomycetota</taxon>
        <taxon>Actinomycetes</taxon>
        <taxon>Mycobacteriales</taxon>
        <taxon>Gordoniaceae</taxon>
        <taxon>Gordonia</taxon>
    </lineage>
</organism>
<gene>
    <name evidence="9" type="ORF">GCM10009855_18450</name>
</gene>
<dbReference type="Gene3D" id="3.10.50.40">
    <property type="match status" value="1"/>
</dbReference>
<dbReference type="PROSITE" id="PS50059">
    <property type="entry name" value="FKBP_PPIASE"/>
    <property type="match status" value="1"/>
</dbReference>
<name>A0ABP5UIF6_9ACTN</name>
<evidence type="ECO:0000256" key="7">
    <source>
        <dbReference type="SAM" id="SignalP"/>
    </source>
</evidence>
<protein>
    <recommendedName>
        <fullName evidence="5">Peptidyl-prolyl cis-trans isomerase</fullName>
        <ecNumber evidence="5">5.2.1.8</ecNumber>
    </recommendedName>
</protein>
<dbReference type="RefSeq" id="WP_006895250.1">
    <property type="nucleotide sequence ID" value="NZ_BAAARB010000008.1"/>
</dbReference>
<feature type="domain" description="PPIase FKBP-type" evidence="8">
    <location>
        <begin position="100"/>
        <end position="187"/>
    </location>
</feature>
<keyword evidence="10" id="KW-1185">Reference proteome</keyword>
<feature type="signal peptide" evidence="7">
    <location>
        <begin position="1"/>
        <end position="20"/>
    </location>
</feature>
<dbReference type="GO" id="GO:0016853">
    <property type="term" value="F:isomerase activity"/>
    <property type="evidence" value="ECO:0007669"/>
    <property type="project" value="UniProtKB-KW"/>
</dbReference>